<name>A0AAE0ITT1_9PEZI</name>
<proteinExistence type="predicted"/>
<feature type="region of interest" description="Disordered" evidence="1">
    <location>
        <begin position="93"/>
        <end position="122"/>
    </location>
</feature>
<evidence type="ECO:0000256" key="1">
    <source>
        <dbReference type="SAM" id="MobiDB-lite"/>
    </source>
</evidence>
<sequence length="207" mass="21766">MKFAVVLGLVSLAVAQAPSALVCPTATKTMQNRNCRKTCDFSDCAFVQTIRNPCGCPAALPTATLIAPCEADCPYGGCDIDFRTSALACPTTTSTSSRRTRRPRPTTTTVTMTPTPTSKSTTQTRISIGVTTLPPVRTSTPCPTITRTTSPADCPAIRCPVPTCIARSSMIIPCGCTPRTMLYVQGCATACPEGCATRTETVSVQNC</sequence>
<feature type="signal peptide" evidence="2">
    <location>
        <begin position="1"/>
        <end position="15"/>
    </location>
</feature>
<keyword evidence="4" id="KW-1185">Reference proteome</keyword>
<comment type="caution">
    <text evidence="3">The sequence shown here is derived from an EMBL/GenBank/DDBJ whole genome shotgun (WGS) entry which is preliminary data.</text>
</comment>
<gene>
    <name evidence="3" type="ORF">B0H66DRAFT_613214</name>
</gene>
<feature type="compositionally biased region" description="Low complexity" evidence="1">
    <location>
        <begin position="105"/>
        <end position="122"/>
    </location>
</feature>
<protein>
    <submittedName>
        <fullName evidence="3">Uncharacterized protein</fullName>
    </submittedName>
</protein>
<evidence type="ECO:0000313" key="4">
    <source>
        <dbReference type="Proteomes" id="UP001283341"/>
    </source>
</evidence>
<organism evidence="3 4">
    <name type="scientific">Apodospora peruviana</name>
    <dbReference type="NCBI Taxonomy" id="516989"/>
    <lineage>
        <taxon>Eukaryota</taxon>
        <taxon>Fungi</taxon>
        <taxon>Dikarya</taxon>
        <taxon>Ascomycota</taxon>
        <taxon>Pezizomycotina</taxon>
        <taxon>Sordariomycetes</taxon>
        <taxon>Sordariomycetidae</taxon>
        <taxon>Sordariales</taxon>
        <taxon>Lasiosphaeriaceae</taxon>
        <taxon>Apodospora</taxon>
    </lineage>
</organism>
<reference evidence="3" key="2">
    <citation type="submission" date="2023-06" db="EMBL/GenBank/DDBJ databases">
        <authorList>
            <consortium name="Lawrence Berkeley National Laboratory"/>
            <person name="Haridas S."/>
            <person name="Hensen N."/>
            <person name="Bonometti L."/>
            <person name="Westerberg I."/>
            <person name="Brannstrom I.O."/>
            <person name="Guillou S."/>
            <person name="Cros-Aarteil S."/>
            <person name="Calhoun S."/>
            <person name="Kuo A."/>
            <person name="Mondo S."/>
            <person name="Pangilinan J."/>
            <person name="Riley R."/>
            <person name="Labutti K."/>
            <person name="Andreopoulos B."/>
            <person name="Lipzen A."/>
            <person name="Chen C."/>
            <person name="Yanf M."/>
            <person name="Daum C."/>
            <person name="Ng V."/>
            <person name="Clum A."/>
            <person name="Steindorff A."/>
            <person name="Ohm R."/>
            <person name="Martin F."/>
            <person name="Silar P."/>
            <person name="Natvig D."/>
            <person name="Lalanne C."/>
            <person name="Gautier V."/>
            <person name="Ament-Velasquez S.L."/>
            <person name="Kruys A."/>
            <person name="Hutchinson M.I."/>
            <person name="Powell A.J."/>
            <person name="Barry K."/>
            <person name="Miller A.N."/>
            <person name="Grigoriev I.V."/>
            <person name="Debuchy R."/>
            <person name="Gladieux P."/>
            <person name="Thoren M.H."/>
            <person name="Johannesson H."/>
        </authorList>
    </citation>
    <scope>NUCLEOTIDE SEQUENCE</scope>
    <source>
        <strain evidence="3">CBS 118394</strain>
    </source>
</reference>
<accession>A0AAE0ITT1</accession>
<dbReference type="Proteomes" id="UP001283341">
    <property type="component" value="Unassembled WGS sequence"/>
</dbReference>
<feature type="chain" id="PRO_5042085735" evidence="2">
    <location>
        <begin position="16"/>
        <end position="207"/>
    </location>
</feature>
<evidence type="ECO:0000313" key="3">
    <source>
        <dbReference type="EMBL" id="KAK3331138.1"/>
    </source>
</evidence>
<dbReference type="AlphaFoldDB" id="A0AAE0ITT1"/>
<reference evidence="3" key="1">
    <citation type="journal article" date="2023" name="Mol. Phylogenet. Evol.">
        <title>Genome-scale phylogeny and comparative genomics of the fungal order Sordariales.</title>
        <authorList>
            <person name="Hensen N."/>
            <person name="Bonometti L."/>
            <person name="Westerberg I."/>
            <person name="Brannstrom I.O."/>
            <person name="Guillou S."/>
            <person name="Cros-Aarteil S."/>
            <person name="Calhoun S."/>
            <person name="Haridas S."/>
            <person name="Kuo A."/>
            <person name="Mondo S."/>
            <person name="Pangilinan J."/>
            <person name="Riley R."/>
            <person name="LaButti K."/>
            <person name="Andreopoulos B."/>
            <person name="Lipzen A."/>
            <person name="Chen C."/>
            <person name="Yan M."/>
            <person name="Daum C."/>
            <person name="Ng V."/>
            <person name="Clum A."/>
            <person name="Steindorff A."/>
            <person name="Ohm R.A."/>
            <person name="Martin F."/>
            <person name="Silar P."/>
            <person name="Natvig D.O."/>
            <person name="Lalanne C."/>
            <person name="Gautier V."/>
            <person name="Ament-Velasquez S.L."/>
            <person name="Kruys A."/>
            <person name="Hutchinson M.I."/>
            <person name="Powell A.J."/>
            <person name="Barry K."/>
            <person name="Miller A.N."/>
            <person name="Grigoriev I.V."/>
            <person name="Debuchy R."/>
            <person name="Gladieux P."/>
            <person name="Hiltunen Thoren M."/>
            <person name="Johannesson H."/>
        </authorList>
    </citation>
    <scope>NUCLEOTIDE SEQUENCE</scope>
    <source>
        <strain evidence="3">CBS 118394</strain>
    </source>
</reference>
<keyword evidence="2" id="KW-0732">Signal</keyword>
<dbReference type="EMBL" id="JAUEDM010000001">
    <property type="protein sequence ID" value="KAK3331138.1"/>
    <property type="molecule type" value="Genomic_DNA"/>
</dbReference>
<evidence type="ECO:0000256" key="2">
    <source>
        <dbReference type="SAM" id="SignalP"/>
    </source>
</evidence>